<dbReference type="EMBL" id="AWSO01001868">
    <property type="protein sequence ID" value="ESK82576.1"/>
    <property type="molecule type" value="Genomic_DNA"/>
</dbReference>
<protein>
    <submittedName>
        <fullName evidence="7">Uncharacterized protein</fullName>
    </submittedName>
</protein>
<proteinExistence type="predicted"/>
<evidence type="ECO:0000313" key="8">
    <source>
        <dbReference type="Proteomes" id="UP000017559"/>
    </source>
</evidence>
<keyword evidence="2 6" id="KW-0812">Transmembrane</keyword>
<comment type="caution">
    <text evidence="7">The sequence shown here is derived from an EMBL/GenBank/DDBJ whole genome shotgun (WGS) entry which is preliminary data.</text>
</comment>
<name>V2WPV4_MONRO</name>
<evidence type="ECO:0000256" key="2">
    <source>
        <dbReference type="ARBA" id="ARBA00022692"/>
    </source>
</evidence>
<sequence length="270" mass="29924">MEYSPDTWFKDGSPEEHNGTSHSSWIAPAEMTFRFNGTYVAVHGTISPVTFRPRPIDLFILDDQDPAEFSPVIDGIARQHQRLYSSPRLTDGFHTLILRRTVHRSAETWIDYIDFMPSSTAFGGSSTSPATPTSPSATGGSQQNGSNGGALSTGTLIGIVVACTVLLASLVFLVLWIRKRRQRSQPGTLLYLSSPNFFLVFEANVLPVFITSQSYITATIEQSHHRMFNQSRRLLHPWSDSRGAGVNTLRPTPFMYTAAENPPPYGSKDR</sequence>
<comment type="subcellular location">
    <subcellularLocation>
        <location evidence="1">Membrane</location>
        <topology evidence="1">Single-pass membrane protein</topology>
    </subcellularLocation>
</comment>
<organism evidence="7 8">
    <name type="scientific">Moniliophthora roreri (strain MCA 2997)</name>
    <name type="common">Cocoa frosty pod rot fungus</name>
    <name type="synonym">Crinipellis roreri</name>
    <dbReference type="NCBI Taxonomy" id="1381753"/>
    <lineage>
        <taxon>Eukaryota</taxon>
        <taxon>Fungi</taxon>
        <taxon>Dikarya</taxon>
        <taxon>Basidiomycota</taxon>
        <taxon>Agaricomycotina</taxon>
        <taxon>Agaricomycetes</taxon>
        <taxon>Agaricomycetidae</taxon>
        <taxon>Agaricales</taxon>
        <taxon>Marasmiineae</taxon>
        <taxon>Marasmiaceae</taxon>
        <taxon>Moniliophthora</taxon>
    </lineage>
</organism>
<dbReference type="GO" id="GO:0071944">
    <property type="term" value="C:cell periphery"/>
    <property type="evidence" value="ECO:0007669"/>
    <property type="project" value="UniProtKB-ARBA"/>
</dbReference>
<keyword evidence="4 6" id="KW-0472">Membrane</keyword>
<dbReference type="GO" id="GO:0016020">
    <property type="term" value="C:membrane"/>
    <property type="evidence" value="ECO:0007669"/>
    <property type="project" value="UniProtKB-SubCell"/>
</dbReference>
<dbReference type="Gene3D" id="2.60.120.260">
    <property type="entry name" value="Galactose-binding domain-like"/>
    <property type="match status" value="1"/>
</dbReference>
<feature type="region of interest" description="Disordered" evidence="5">
    <location>
        <begin position="1"/>
        <end position="22"/>
    </location>
</feature>
<keyword evidence="3 6" id="KW-1133">Transmembrane helix</keyword>
<dbReference type="AlphaFoldDB" id="V2WPV4"/>
<feature type="compositionally biased region" description="Basic and acidic residues" evidence="5">
    <location>
        <begin position="8"/>
        <end position="19"/>
    </location>
</feature>
<feature type="transmembrane region" description="Helical" evidence="6">
    <location>
        <begin position="189"/>
        <end position="210"/>
    </location>
</feature>
<accession>V2WPV4</accession>
<dbReference type="Proteomes" id="UP000017559">
    <property type="component" value="Unassembled WGS sequence"/>
</dbReference>
<evidence type="ECO:0000256" key="6">
    <source>
        <dbReference type="SAM" id="Phobius"/>
    </source>
</evidence>
<dbReference type="PANTHER" id="PTHR15549">
    <property type="entry name" value="PAIRED IMMUNOGLOBULIN-LIKE TYPE 2 RECEPTOR"/>
    <property type="match status" value="1"/>
</dbReference>
<evidence type="ECO:0000256" key="4">
    <source>
        <dbReference type="ARBA" id="ARBA00023136"/>
    </source>
</evidence>
<reference evidence="7 8" key="1">
    <citation type="journal article" date="2014" name="BMC Genomics">
        <title>Genome and secretome analysis of the hemibiotrophic fungal pathogen, Moniliophthora roreri, which causes frosty pod rot disease of cacao: mechanisms of the biotrophic and necrotrophic phases.</title>
        <authorList>
            <person name="Meinhardt L.W."/>
            <person name="Costa G.G.L."/>
            <person name="Thomazella D.P.T."/>
            <person name="Teixeira P.J.P.L."/>
            <person name="Carazzolle M.F."/>
            <person name="Schuster S.C."/>
            <person name="Carlson J.E."/>
            <person name="Guiltinan M.J."/>
            <person name="Mieczkowski P."/>
            <person name="Farmer A."/>
            <person name="Ramaraj T."/>
            <person name="Crozier J."/>
            <person name="Davis R.E."/>
            <person name="Shao J."/>
            <person name="Melnick R.L."/>
            <person name="Pereira G.A.G."/>
            <person name="Bailey B.A."/>
        </authorList>
    </citation>
    <scope>NUCLEOTIDE SEQUENCE [LARGE SCALE GENOMIC DNA]</scope>
    <source>
        <strain evidence="7 8">MCA 2997</strain>
    </source>
</reference>
<dbReference type="InterPro" id="IPR051694">
    <property type="entry name" value="Immunoregulatory_rcpt-like"/>
</dbReference>
<keyword evidence="8" id="KW-1185">Reference proteome</keyword>
<gene>
    <name evidence="7" type="ORF">Moror_3675</name>
</gene>
<feature type="transmembrane region" description="Helical" evidence="6">
    <location>
        <begin position="156"/>
        <end position="177"/>
    </location>
</feature>
<feature type="compositionally biased region" description="Low complexity" evidence="5">
    <location>
        <begin position="123"/>
        <end position="145"/>
    </location>
</feature>
<dbReference type="KEGG" id="mrr:Moror_3675"/>
<evidence type="ECO:0000256" key="5">
    <source>
        <dbReference type="SAM" id="MobiDB-lite"/>
    </source>
</evidence>
<evidence type="ECO:0000256" key="1">
    <source>
        <dbReference type="ARBA" id="ARBA00004167"/>
    </source>
</evidence>
<evidence type="ECO:0000313" key="7">
    <source>
        <dbReference type="EMBL" id="ESK82576.1"/>
    </source>
</evidence>
<dbReference type="OrthoDB" id="3265734at2759"/>
<dbReference type="HOGENOM" id="CLU_1030919_0_0_1"/>
<evidence type="ECO:0000256" key="3">
    <source>
        <dbReference type="ARBA" id="ARBA00022989"/>
    </source>
</evidence>
<feature type="region of interest" description="Disordered" evidence="5">
    <location>
        <begin position="123"/>
        <end position="147"/>
    </location>
</feature>
<dbReference type="PANTHER" id="PTHR15549:SF30">
    <property type="entry name" value="MID2 DOMAIN-CONTAINING PROTEIN"/>
    <property type="match status" value="1"/>
</dbReference>